<feature type="transmembrane region" description="Helical" evidence="4">
    <location>
        <begin position="206"/>
        <end position="226"/>
    </location>
</feature>
<evidence type="ECO:0000256" key="4">
    <source>
        <dbReference type="SAM" id="Phobius"/>
    </source>
</evidence>
<comment type="caution">
    <text evidence="6">The sequence shown here is derived from an EMBL/GenBank/DDBJ whole genome shotgun (WGS) entry which is preliminary data.</text>
</comment>
<name>A0A0W0W3I6_9GAMM</name>
<dbReference type="Pfam" id="PF13492">
    <property type="entry name" value="GAF_3"/>
    <property type="match status" value="1"/>
</dbReference>
<dbReference type="InterPro" id="IPR003018">
    <property type="entry name" value="GAF"/>
</dbReference>
<evidence type="ECO:0000256" key="1">
    <source>
        <dbReference type="ARBA" id="ARBA00001946"/>
    </source>
</evidence>
<dbReference type="CDD" id="cd01949">
    <property type="entry name" value="GGDEF"/>
    <property type="match status" value="1"/>
</dbReference>
<dbReference type="SMART" id="SM00267">
    <property type="entry name" value="GGDEF"/>
    <property type="match status" value="1"/>
</dbReference>
<dbReference type="GO" id="GO:0005886">
    <property type="term" value="C:plasma membrane"/>
    <property type="evidence" value="ECO:0007669"/>
    <property type="project" value="TreeGrafter"/>
</dbReference>
<dbReference type="InterPro" id="IPR035965">
    <property type="entry name" value="PAS-like_dom_sf"/>
</dbReference>
<comment type="catalytic activity">
    <reaction evidence="3">
        <text>2 GTP = 3',3'-c-di-GMP + 2 diphosphate</text>
        <dbReference type="Rhea" id="RHEA:24898"/>
        <dbReference type="ChEBI" id="CHEBI:33019"/>
        <dbReference type="ChEBI" id="CHEBI:37565"/>
        <dbReference type="ChEBI" id="CHEBI:58805"/>
        <dbReference type="EC" id="2.7.7.65"/>
    </reaction>
</comment>
<dbReference type="Gene3D" id="3.30.70.270">
    <property type="match status" value="1"/>
</dbReference>
<accession>A0A0W0W3I6</accession>
<dbReference type="InterPro" id="IPR043128">
    <property type="entry name" value="Rev_trsase/Diguanyl_cyclase"/>
</dbReference>
<dbReference type="PANTHER" id="PTHR45138">
    <property type="entry name" value="REGULATORY COMPONENTS OF SENSORY TRANSDUCTION SYSTEM"/>
    <property type="match status" value="1"/>
</dbReference>
<dbReference type="Pfam" id="PF00990">
    <property type="entry name" value="GGDEF"/>
    <property type="match status" value="1"/>
</dbReference>
<protein>
    <recommendedName>
        <fullName evidence="2">diguanylate cyclase</fullName>
        <ecNumber evidence="2">2.7.7.65</ecNumber>
    </recommendedName>
</protein>
<dbReference type="InterPro" id="IPR013656">
    <property type="entry name" value="PAS_4"/>
</dbReference>
<proteinExistence type="predicted"/>
<dbReference type="GO" id="GO:0043709">
    <property type="term" value="P:cell adhesion involved in single-species biofilm formation"/>
    <property type="evidence" value="ECO:0007669"/>
    <property type="project" value="TreeGrafter"/>
</dbReference>
<evidence type="ECO:0000313" key="7">
    <source>
        <dbReference type="Proteomes" id="UP000054908"/>
    </source>
</evidence>
<dbReference type="PROSITE" id="PS50887">
    <property type="entry name" value="GGDEF"/>
    <property type="match status" value="1"/>
</dbReference>
<dbReference type="Gene3D" id="3.30.450.40">
    <property type="match status" value="1"/>
</dbReference>
<dbReference type="Gene3D" id="3.30.450.20">
    <property type="entry name" value="PAS domain"/>
    <property type="match status" value="1"/>
</dbReference>
<dbReference type="InterPro" id="IPR000160">
    <property type="entry name" value="GGDEF_dom"/>
</dbReference>
<dbReference type="Pfam" id="PF08448">
    <property type="entry name" value="PAS_4"/>
    <property type="match status" value="1"/>
</dbReference>
<dbReference type="InterPro" id="IPR000014">
    <property type="entry name" value="PAS"/>
</dbReference>
<gene>
    <name evidence="6" type="ORF">Lmac_1260</name>
</gene>
<organism evidence="6 7">
    <name type="scientific">Legionella maceachernii</name>
    <dbReference type="NCBI Taxonomy" id="466"/>
    <lineage>
        <taxon>Bacteria</taxon>
        <taxon>Pseudomonadati</taxon>
        <taxon>Pseudomonadota</taxon>
        <taxon>Gammaproteobacteria</taxon>
        <taxon>Legionellales</taxon>
        <taxon>Legionellaceae</taxon>
        <taxon>Legionella</taxon>
    </lineage>
</organism>
<reference evidence="6 7" key="1">
    <citation type="submission" date="2015-11" db="EMBL/GenBank/DDBJ databases">
        <title>Genomic analysis of 38 Legionella species identifies large and diverse effector repertoires.</title>
        <authorList>
            <person name="Burstein D."/>
            <person name="Amaro F."/>
            <person name="Zusman T."/>
            <person name="Lifshitz Z."/>
            <person name="Cohen O."/>
            <person name="Gilbert J.A."/>
            <person name="Pupko T."/>
            <person name="Shuman H.A."/>
            <person name="Segal G."/>
        </authorList>
    </citation>
    <scope>NUCLEOTIDE SEQUENCE [LARGE SCALE GENOMIC DNA]</scope>
    <source>
        <strain evidence="6 7">PX-1-G2-E2</strain>
    </source>
</reference>
<keyword evidence="4" id="KW-0472">Membrane</keyword>
<dbReference type="CDD" id="cd19410">
    <property type="entry name" value="HK9-like_sensor"/>
    <property type="match status" value="1"/>
</dbReference>
<dbReference type="InterPro" id="IPR007891">
    <property type="entry name" value="CHASE3"/>
</dbReference>
<dbReference type="SUPFAM" id="SSF55781">
    <property type="entry name" value="GAF domain-like"/>
    <property type="match status" value="1"/>
</dbReference>
<keyword evidence="7" id="KW-1185">Reference proteome</keyword>
<dbReference type="NCBIfam" id="TIGR00229">
    <property type="entry name" value="sensory_box"/>
    <property type="match status" value="1"/>
</dbReference>
<dbReference type="Proteomes" id="UP000054908">
    <property type="component" value="Unassembled WGS sequence"/>
</dbReference>
<feature type="transmembrane region" description="Helical" evidence="4">
    <location>
        <begin position="28"/>
        <end position="48"/>
    </location>
</feature>
<evidence type="ECO:0000259" key="5">
    <source>
        <dbReference type="PROSITE" id="PS50887"/>
    </source>
</evidence>
<keyword evidence="4" id="KW-0812">Transmembrane</keyword>
<dbReference type="RefSeq" id="WP_234802488.1">
    <property type="nucleotide sequence ID" value="NZ_CAAAIB010000009.1"/>
</dbReference>
<dbReference type="InterPro" id="IPR029787">
    <property type="entry name" value="Nucleotide_cyclase"/>
</dbReference>
<dbReference type="FunFam" id="3.30.70.270:FF:000001">
    <property type="entry name" value="Diguanylate cyclase domain protein"/>
    <property type="match status" value="1"/>
</dbReference>
<evidence type="ECO:0000256" key="3">
    <source>
        <dbReference type="ARBA" id="ARBA00034247"/>
    </source>
</evidence>
<dbReference type="EMBL" id="LNYL01000033">
    <property type="protein sequence ID" value="KTD27012.1"/>
    <property type="molecule type" value="Genomic_DNA"/>
</dbReference>
<keyword evidence="4" id="KW-1133">Transmembrane helix</keyword>
<dbReference type="SUPFAM" id="SSF55785">
    <property type="entry name" value="PYP-like sensor domain (PAS domain)"/>
    <property type="match status" value="1"/>
</dbReference>
<dbReference type="PANTHER" id="PTHR45138:SF9">
    <property type="entry name" value="DIGUANYLATE CYCLASE DGCM-RELATED"/>
    <property type="match status" value="1"/>
</dbReference>
<dbReference type="AlphaFoldDB" id="A0A0W0W3I6"/>
<dbReference type="STRING" id="466.Lmac_1260"/>
<dbReference type="Pfam" id="PF05227">
    <property type="entry name" value="CHASE3"/>
    <property type="match status" value="1"/>
</dbReference>
<feature type="domain" description="GGDEF" evidence="5">
    <location>
        <begin position="579"/>
        <end position="713"/>
    </location>
</feature>
<comment type="cofactor">
    <cofactor evidence="1">
        <name>Mg(2+)</name>
        <dbReference type="ChEBI" id="CHEBI:18420"/>
    </cofactor>
</comment>
<dbReference type="SUPFAM" id="SSF55073">
    <property type="entry name" value="Nucleotide cyclase"/>
    <property type="match status" value="1"/>
</dbReference>
<dbReference type="InterPro" id="IPR050469">
    <property type="entry name" value="Diguanylate_Cyclase"/>
</dbReference>
<dbReference type="EC" id="2.7.7.65" evidence="2"/>
<evidence type="ECO:0000313" key="6">
    <source>
        <dbReference type="EMBL" id="KTD27012.1"/>
    </source>
</evidence>
<evidence type="ECO:0000256" key="2">
    <source>
        <dbReference type="ARBA" id="ARBA00012528"/>
    </source>
</evidence>
<dbReference type="NCBIfam" id="TIGR00254">
    <property type="entry name" value="GGDEF"/>
    <property type="match status" value="1"/>
</dbReference>
<dbReference type="GO" id="GO:0052621">
    <property type="term" value="F:diguanylate cyclase activity"/>
    <property type="evidence" value="ECO:0007669"/>
    <property type="project" value="UniProtKB-EC"/>
</dbReference>
<dbReference type="InterPro" id="IPR029016">
    <property type="entry name" value="GAF-like_dom_sf"/>
</dbReference>
<dbReference type="GO" id="GO:1902201">
    <property type="term" value="P:negative regulation of bacterial-type flagellum-dependent cell motility"/>
    <property type="evidence" value="ECO:0007669"/>
    <property type="project" value="TreeGrafter"/>
</dbReference>
<sequence>MIKKILLPKELNDNSSVALHETGRERKLLSFNLIFICAFIFIIFFYFFSYKQIDRLMSANALVIHTYDVIEATDNVLYLVIDSETHQRGYFITGDRQFLIERDESVAALRKNLKRLKKLTQDNPSQTERVAELADLIEKRIGLLNQTKQIKERNLANTEGGLNVIKLGQSMSNHIRYLTEEIKSVELTLLTERNRTVFVNTTTANVILMVGNLISLIFLIIAFILFNRELKKRILSEEKGRNTESRLRSILEGAHDRIAAINTEYQYILFNESYQNEFKRLFGVSISLGMSVQDALASIPEARAKLLNAWEAALEGRECTQDIELTHEHKKETYEITSSSIANDKKQIIGAVQIMRNITKRIQEQAKLQEYNEKLNHGMKELQHKNQQITLLVEMSDNLLACASQEELGTVIKRYSQRMLDFSKGILYVMHPSKNFLEAIERWGEPNEQDRTFYPDQCWGIRRGRLHHVKSAHAELICNHIKKTENNTSYLCVPLMAQNDIYGLLFMEMHVDQEKQFTESTKLIVNAFSELTALALANVRLRENLRYQSIRDPLTALYNRRYLEDFLQKQIHQSERAKNNLAVLILDLDHFKKINDTYGHDAGDICLKEIGRLLEGDIRMGDIASRYGGEEFVIVLYNTDLMAAKRRAENIRCDVSMLSIKYGAQHVGPITVSIGISIYPQHGLTIAELIDAADKALYAAKNSGRNKIIAYGEKGSASLSNPHKDG</sequence>
<dbReference type="PATRIC" id="fig|466.6.peg.1336"/>